<gene>
    <name evidence="2" type="ORF">GCM10022236_03090</name>
</gene>
<dbReference type="EMBL" id="BAABAB010000003">
    <property type="protein sequence ID" value="GAA3604631.1"/>
    <property type="molecule type" value="Genomic_DNA"/>
</dbReference>
<feature type="domain" description="GH64" evidence="1">
    <location>
        <begin position="43"/>
        <end position="405"/>
    </location>
</feature>
<accession>A0ABP6ZDG1</accession>
<dbReference type="InterPro" id="IPR042517">
    <property type="entry name" value="Glyco_hydro_64_N_2"/>
</dbReference>
<evidence type="ECO:0000313" key="3">
    <source>
        <dbReference type="Proteomes" id="UP001501490"/>
    </source>
</evidence>
<dbReference type="Gene3D" id="3.30.920.50">
    <property type="entry name" value="Beta-1,3-glucanase, C-terminal domain"/>
    <property type="match status" value="1"/>
</dbReference>
<dbReference type="Gene3D" id="2.60.110.10">
    <property type="entry name" value="Thaumatin"/>
    <property type="match status" value="1"/>
</dbReference>
<dbReference type="InterPro" id="IPR037398">
    <property type="entry name" value="Glyco_hydro_64_fam"/>
</dbReference>
<dbReference type="GO" id="GO:0016787">
    <property type="term" value="F:hydrolase activity"/>
    <property type="evidence" value="ECO:0007669"/>
    <property type="project" value="UniProtKB-KW"/>
</dbReference>
<name>A0ABP6ZDG1_9ACTN</name>
<protein>
    <submittedName>
        <fullName evidence="2">Glycoside hydrolase family 64 protein</fullName>
    </submittedName>
</protein>
<dbReference type="Proteomes" id="UP001501490">
    <property type="component" value="Unassembled WGS sequence"/>
</dbReference>
<proteinExistence type="predicted"/>
<dbReference type="InterPro" id="IPR032477">
    <property type="entry name" value="Glyco_hydro_64"/>
</dbReference>
<dbReference type="Pfam" id="PF16483">
    <property type="entry name" value="Glyco_hydro_64"/>
    <property type="match status" value="1"/>
</dbReference>
<dbReference type="PANTHER" id="PTHR38165:SF1">
    <property type="entry name" value="GLUCANASE B"/>
    <property type="match status" value="1"/>
</dbReference>
<reference evidence="3" key="1">
    <citation type="journal article" date="2019" name="Int. J. Syst. Evol. Microbiol.">
        <title>The Global Catalogue of Microorganisms (GCM) 10K type strain sequencing project: providing services to taxonomists for standard genome sequencing and annotation.</title>
        <authorList>
            <consortium name="The Broad Institute Genomics Platform"/>
            <consortium name="The Broad Institute Genome Sequencing Center for Infectious Disease"/>
            <person name="Wu L."/>
            <person name="Ma J."/>
        </authorList>
    </citation>
    <scope>NUCLEOTIDE SEQUENCE [LARGE SCALE GENOMIC DNA]</scope>
    <source>
        <strain evidence="3">JCM 16929</strain>
    </source>
</reference>
<dbReference type="PROSITE" id="PS52006">
    <property type="entry name" value="GH64"/>
    <property type="match status" value="1"/>
</dbReference>
<evidence type="ECO:0000313" key="2">
    <source>
        <dbReference type="EMBL" id="GAA3604631.1"/>
    </source>
</evidence>
<evidence type="ECO:0000259" key="1">
    <source>
        <dbReference type="PROSITE" id="PS52006"/>
    </source>
</evidence>
<keyword evidence="3" id="KW-1185">Reference proteome</keyword>
<organism evidence="2 3">
    <name type="scientific">Microlunatus ginsengisoli</name>
    <dbReference type="NCBI Taxonomy" id="363863"/>
    <lineage>
        <taxon>Bacteria</taxon>
        <taxon>Bacillati</taxon>
        <taxon>Actinomycetota</taxon>
        <taxon>Actinomycetes</taxon>
        <taxon>Propionibacteriales</taxon>
        <taxon>Propionibacteriaceae</taxon>
        <taxon>Microlunatus</taxon>
    </lineage>
</organism>
<keyword evidence="2" id="KW-0378">Hydrolase</keyword>
<dbReference type="PANTHER" id="PTHR38165">
    <property type="match status" value="1"/>
</dbReference>
<dbReference type="InterPro" id="IPR037176">
    <property type="entry name" value="Osmotin/thaumatin-like_sf"/>
</dbReference>
<comment type="caution">
    <text evidence="2">The sequence shown here is derived from an EMBL/GenBank/DDBJ whole genome shotgun (WGS) entry which is preliminary data.</text>
</comment>
<sequence>MSISRHLLPRRPGVIATLVAVLTAFVTALSTLLLVSTAQAAAPAQLPVRVKNNSGQSGPLYLYVLGVDLKTDKLGYVDRAGRFTPWSLPGGDDPAPAPDVSIAGPDDGAAVTLKIPRNLSGRIYFSFGQKLAFSLVADGLVQPAPWNPSDKNADTLFDWSEFTFNDAGLWLNSSQVDQFALPHQVNVTSGDGSTDKTGDLVDGGRQKVIDAIKHTKGFERTVITGDDGQVLRVLAPGKATDAGLLAADYLDDYIAKAWKSYSGKKLTVVPFAHEPEKKFFGSSSGGKLIFTDTAGKQVASFARPSTSDVWDCDGNLAAPNDLVVGPIARTLCAALHRGTLGASTAEPVSDPESFYRTDLTNHYSAIIHANMVDKKAYGFAFDDVTGQESLIHSGDPAEAGIILDPLS</sequence>
<dbReference type="RefSeq" id="WP_344801305.1">
    <property type="nucleotide sequence ID" value="NZ_BAABAB010000003.1"/>
</dbReference>